<name>A0ABX2IM20_9RHOO</name>
<reference evidence="4 5" key="1">
    <citation type="submission" date="2020-06" db="EMBL/GenBank/DDBJ databases">
        <title>Draft genome of Uliginosibacterium sp. IMCC34675.</title>
        <authorList>
            <person name="Song J."/>
        </authorList>
    </citation>
    <scope>NUCLEOTIDE SEQUENCE [LARGE SCALE GENOMIC DNA]</scope>
    <source>
        <strain evidence="4 5">IMCC34675</strain>
    </source>
</reference>
<evidence type="ECO:0000256" key="2">
    <source>
        <dbReference type="ARBA" id="ARBA00022526"/>
    </source>
</evidence>
<protein>
    <submittedName>
        <fullName evidence="4">Lactonase family protein</fullName>
    </submittedName>
</protein>
<evidence type="ECO:0000313" key="5">
    <source>
        <dbReference type="Proteomes" id="UP000778523"/>
    </source>
</evidence>
<dbReference type="PANTHER" id="PTHR30344">
    <property type="entry name" value="6-PHOSPHOGLUCONOLACTONASE-RELATED"/>
    <property type="match status" value="1"/>
</dbReference>
<evidence type="ECO:0000313" key="4">
    <source>
        <dbReference type="EMBL" id="NSL56938.1"/>
    </source>
</evidence>
<comment type="similarity">
    <text evidence="1">Belongs to the cycloisomerase 2 family.</text>
</comment>
<comment type="caution">
    <text evidence="4">The sequence shown here is derived from an EMBL/GenBank/DDBJ whole genome shotgun (WGS) entry which is preliminary data.</text>
</comment>
<evidence type="ECO:0000256" key="1">
    <source>
        <dbReference type="ARBA" id="ARBA00005564"/>
    </source>
</evidence>
<dbReference type="InterPro" id="IPR011048">
    <property type="entry name" value="Haem_d1_sf"/>
</dbReference>
<keyword evidence="2" id="KW-0313">Glucose metabolism</keyword>
<feature type="chain" id="PRO_5047465766" evidence="3">
    <location>
        <begin position="22"/>
        <end position="360"/>
    </location>
</feature>
<evidence type="ECO:0000256" key="3">
    <source>
        <dbReference type="SAM" id="SignalP"/>
    </source>
</evidence>
<dbReference type="SUPFAM" id="SSF51004">
    <property type="entry name" value="C-terminal (heme d1) domain of cytochrome cd1-nitrite reductase"/>
    <property type="match status" value="1"/>
</dbReference>
<dbReference type="Gene3D" id="2.130.10.10">
    <property type="entry name" value="YVTN repeat-like/Quinoprotein amine dehydrogenase"/>
    <property type="match status" value="1"/>
</dbReference>
<dbReference type="EMBL" id="JABCSC020000006">
    <property type="protein sequence ID" value="NSL56938.1"/>
    <property type="molecule type" value="Genomic_DNA"/>
</dbReference>
<dbReference type="InterPro" id="IPR015943">
    <property type="entry name" value="WD40/YVTN_repeat-like_dom_sf"/>
</dbReference>
<dbReference type="Proteomes" id="UP000778523">
    <property type="component" value="Unassembled WGS sequence"/>
</dbReference>
<accession>A0ABX2IM20</accession>
<proteinExistence type="inferred from homology"/>
<keyword evidence="3" id="KW-0732">Signal</keyword>
<gene>
    <name evidence="4" type="ORF">HJ583_018045</name>
</gene>
<dbReference type="PROSITE" id="PS51257">
    <property type="entry name" value="PROKAR_LIPOPROTEIN"/>
    <property type="match status" value="1"/>
</dbReference>
<dbReference type="InterPro" id="IPR019405">
    <property type="entry name" value="Lactonase_7-beta_prop"/>
</dbReference>
<feature type="signal peptide" evidence="3">
    <location>
        <begin position="1"/>
        <end position="21"/>
    </location>
</feature>
<organism evidence="4 5">
    <name type="scientific">Uliginosibacterium aquaticum</name>
    <dbReference type="NCBI Taxonomy" id="2731212"/>
    <lineage>
        <taxon>Bacteria</taxon>
        <taxon>Pseudomonadati</taxon>
        <taxon>Pseudomonadota</taxon>
        <taxon>Betaproteobacteria</taxon>
        <taxon>Rhodocyclales</taxon>
        <taxon>Zoogloeaceae</taxon>
        <taxon>Uliginosibacterium</taxon>
    </lineage>
</organism>
<keyword evidence="5" id="KW-1185">Reference proteome</keyword>
<keyword evidence="2" id="KW-0119">Carbohydrate metabolism</keyword>
<dbReference type="Pfam" id="PF10282">
    <property type="entry name" value="Lactonase"/>
    <property type="match status" value="1"/>
</dbReference>
<dbReference type="PANTHER" id="PTHR30344:SF1">
    <property type="entry name" value="6-PHOSPHOGLUCONOLACTONASE"/>
    <property type="match status" value="1"/>
</dbReference>
<sequence length="360" mass="37918">MKYIRSLRTLCAVSSCLGLLACAPTSTYVYVSSSVSKSILVAELDRARGTLTPRQTVAVDGTVMPLAISPDKRFLFAALRSKPYAVAAFAIDPQSGQLRHLGNFPLPESMASIATDRSGRFLLAASYGGNLLSVSRISASGEVAPAHQIIPTPPMAHNLQATPDNRFAFATSLGGDVLLQFRLDAAEGLLSPNAPAELALPAKSGPRHLAFHPGGRFVYLMDELDARVHSFSFDAASGSLSWVASLASLPAGFSGKAAGADIHITPDGRFLYTSDRGSNTLAGFKVDAGSGALSLIGHWPSETQPRGFNIDPAGRYLIEAGQSSGMLGVHAIRADGSLEKLGRYPAGQGPNWIEMISLPR</sequence>
<dbReference type="InterPro" id="IPR050282">
    <property type="entry name" value="Cycloisomerase_2"/>
</dbReference>
<dbReference type="RefSeq" id="WP_170023217.1">
    <property type="nucleotide sequence ID" value="NZ_JABCSC020000006.1"/>
</dbReference>